<feature type="compositionally biased region" description="Basic residues" evidence="2">
    <location>
        <begin position="1"/>
        <end position="10"/>
    </location>
</feature>
<keyword evidence="1" id="KW-0175">Coiled coil</keyword>
<keyword evidence="4" id="KW-1185">Reference proteome</keyword>
<reference evidence="3" key="1">
    <citation type="submission" date="2019-05" db="EMBL/GenBank/DDBJ databases">
        <title>Annotation for the trematode Paragonimus heterotremus.</title>
        <authorList>
            <person name="Choi Y.-J."/>
        </authorList>
    </citation>
    <scope>NUCLEOTIDE SEQUENCE</scope>
    <source>
        <strain evidence="3">LC</strain>
    </source>
</reference>
<dbReference type="OrthoDB" id="6242994at2759"/>
<name>A0A8J4WJF2_9TREM</name>
<evidence type="ECO:0000313" key="3">
    <source>
        <dbReference type="EMBL" id="KAF5403461.1"/>
    </source>
</evidence>
<evidence type="ECO:0000256" key="2">
    <source>
        <dbReference type="SAM" id="MobiDB-lite"/>
    </source>
</evidence>
<feature type="coiled-coil region" evidence="1">
    <location>
        <begin position="113"/>
        <end position="147"/>
    </location>
</feature>
<organism evidence="3 4">
    <name type="scientific">Paragonimus heterotremus</name>
    <dbReference type="NCBI Taxonomy" id="100268"/>
    <lineage>
        <taxon>Eukaryota</taxon>
        <taxon>Metazoa</taxon>
        <taxon>Spiralia</taxon>
        <taxon>Lophotrochozoa</taxon>
        <taxon>Platyhelminthes</taxon>
        <taxon>Trematoda</taxon>
        <taxon>Digenea</taxon>
        <taxon>Plagiorchiida</taxon>
        <taxon>Troglotremata</taxon>
        <taxon>Troglotrematidae</taxon>
        <taxon>Paragonimus</taxon>
    </lineage>
</organism>
<evidence type="ECO:0000313" key="4">
    <source>
        <dbReference type="Proteomes" id="UP000748531"/>
    </source>
</evidence>
<proteinExistence type="predicted"/>
<dbReference type="Proteomes" id="UP000748531">
    <property type="component" value="Unassembled WGS sequence"/>
</dbReference>
<comment type="caution">
    <text evidence="3">The sequence shown here is derived from an EMBL/GenBank/DDBJ whole genome shotgun (WGS) entry which is preliminary data.</text>
</comment>
<dbReference type="EMBL" id="LUCH01001210">
    <property type="protein sequence ID" value="KAF5403461.1"/>
    <property type="molecule type" value="Genomic_DNA"/>
</dbReference>
<protein>
    <submittedName>
        <fullName evidence="3">Uncharacterized protein</fullName>
    </submittedName>
</protein>
<feature type="region of interest" description="Disordered" evidence="2">
    <location>
        <begin position="1"/>
        <end position="22"/>
    </location>
</feature>
<evidence type="ECO:0000256" key="1">
    <source>
        <dbReference type="SAM" id="Coils"/>
    </source>
</evidence>
<accession>A0A8J4WJF2</accession>
<dbReference type="AlphaFoldDB" id="A0A8J4WJF2"/>
<sequence>MRLLRLKRHRNQADRKDANVSTSPLEKGLLHNYDRICDSINLRQRNSRRKPMCSLSKCQSRLWKLQTRNAKLKHSQLKQKEDAEVSGKLCILEEILDDALACTELLFVLTDYIKDMEARLKNKRKLVQKLALQNQKLQKNILAMHEDWLSSVRRCEELEMQYRAWLFALTSEDANFFIFNSLTDQSCLDVSYKKIWQEDSTKLNFQRLVDESWQAKDYHTSVHIAVDALNWSRVYPPSKQHRFPPQSIIELPRAVNYIAQLAVRCFNINNQSLSIFCANYAVKLLTNLRIDKKFQPADNTLNWRKRVQVFPKLICVDAHETDWAILLDAVRKIVSVYWRIGQFSEAVGLLKSILNLRSTIIWESRTGCTQLGCLLTAGLYLFAGQVSLQTQHPGEKENLVTLRLFELCVTWSEGALSAALVESSNRHKNAKSVDLMMEPQLDALFLLWALMLEVLCRYCANLGATNDVLLLGCRLVNILSMIKPWGEVDGVQLSQLLYVALLAEKNCVNRDLREDPLQNSGGHVLLDNYLHQFRCIETSESVESIFHETVLVCRGQQWNTAAALIEWWITGCRLLRHGLAARRRRIRQTQMPQLTFDKLDQLKRRAVVFNFLKFLAEISTGNGSIGNAETSRLSSTLWIGKHRDCEPADIRCDFSQTPTDPRMRVFGLAYKNRLPIFMEELDKLYLSNENVDKSVGLSENSFLLQSNRKLFTWWKQSDAEGRLTEIPVRYPLELMLNKKDIIGLWEDVRCLSYSECNSLLPHKHKQQLITGQRPQVTSTPKKMHLIPDLNPFPVAESLSAIMHADYGLNKHSERSDDALKSNNLENVVESIHLEMPVKEITFRSKGCNKIMERKIGCWDSFRKKRSSMYIIRMNQRE</sequence>
<gene>
    <name evidence="3" type="ORF">PHET_03205</name>
</gene>